<reference evidence="3" key="2">
    <citation type="submission" date="2012-08" db="EMBL/GenBank/DDBJ databases">
        <authorList>
            <person name="Choi T.-J."/>
        </authorList>
    </citation>
    <scope>NUCLEOTIDE SEQUENCE [LARGE SCALE GENOMIC DNA]</scope>
    <source>
        <strain evidence="3">K-LV1</strain>
    </source>
</reference>
<sequence length="69" mass="7423">MFIKSRSLSTNSFAASGSFIMDDNLREIVLMLRILSILIFDRVGPRRAFSAASSTATKCCFLGGGSKTG</sequence>
<dbReference type="EMBL" id="JX515788">
    <property type="protein sequence ID" value="AFX59724.1"/>
    <property type="molecule type" value="Genomic_DNA"/>
</dbReference>
<gene>
    <name evidence="1" type="ORF">wssv_03470</name>
</gene>
<organism evidence="1 3">
    <name type="scientific">White spot syndrome virus</name>
    <dbReference type="NCBI Taxonomy" id="342409"/>
    <lineage>
        <taxon>Viruses</taxon>
        <taxon>Viruses incertae sedis</taxon>
        <taxon>Naldaviricetes</taxon>
        <taxon>Nimaviridae</taxon>
        <taxon>Whispovirus</taxon>
    </lineage>
</organism>
<dbReference type="Proteomes" id="UP000277283">
    <property type="component" value="Segment"/>
</dbReference>
<protein>
    <submittedName>
        <fullName evidence="2">ORF376</fullName>
    </submittedName>
    <submittedName>
        <fullName evidence="1">Wsv347</fullName>
    </submittedName>
</protein>
<accession>K7WXB2</accession>
<evidence type="ECO:0000313" key="1">
    <source>
        <dbReference type="EMBL" id="AFX59724.1"/>
    </source>
</evidence>
<evidence type="ECO:0000313" key="2">
    <source>
        <dbReference type="EMBL" id="ATU84017.1"/>
    </source>
</evidence>
<proteinExistence type="predicted"/>
<evidence type="ECO:0000313" key="3">
    <source>
        <dbReference type="Proteomes" id="UP000277283"/>
    </source>
</evidence>
<dbReference type="EMBL" id="MF768985">
    <property type="protein sequence ID" value="ATU84017.1"/>
    <property type="molecule type" value="Genomic_DNA"/>
</dbReference>
<reference evidence="2" key="3">
    <citation type="journal article" date="2018" name="Aquaculture">
        <title>Complete genome sequence of a white spot syndrome virus associated with a disease incursion in Australia.</title>
        <authorList>
            <person name="Oakey J."/>
            <person name="Smith C.S."/>
        </authorList>
    </citation>
    <scope>NUCLEOTIDE SEQUENCE [LARGE SCALE GENOMIC DNA]</scope>
    <source>
        <strain evidence="2">WSSV-AU</strain>
    </source>
</reference>
<reference evidence="1" key="1">
    <citation type="submission" date="2012-08" db="EMBL/GenBank/DDBJ databases">
        <title>Cassytha pubescens and C. glabella (Lauraceae) are not disjunctly distributed between Australia and the Ryukyu Archipelago of Japan - evidence from morphological and molecular data.</title>
        <authorList>
            <person name="Kokubugata G."/>
            <person name="Nakamura K."/>
            <person name="Forster P.I."/>
            <person name="Wilson G.W."/>
            <person name="Holland A.E."/>
            <person name="Hirayama Y."/>
            <person name="Yokota M."/>
        </authorList>
    </citation>
    <scope>NUCLEOTIDE SEQUENCE</scope>
    <source>
        <strain evidence="1">K-LV1</strain>
    </source>
</reference>
<name>K7WXB2_9VIRU</name>
<dbReference type="Proteomes" id="UP000267516">
    <property type="component" value="Segment"/>
</dbReference>